<comment type="pathway">
    <text evidence="2 10">Protein modification; eIF5A hypusination.</text>
</comment>
<dbReference type="EMBL" id="QBIY01011171">
    <property type="protein sequence ID" value="RXN34521.1"/>
    <property type="molecule type" value="Genomic_DNA"/>
</dbReference>
<evidence type="ECO:0000256" key="3">
    <source>
        <dbReference type="ARBA" id="ARBA00022723"/>
    </source>
</evidence>
<evidence type="ECO:0007829" key="14">
    <source>
        <dbReference type="PeptideAtlas" id="A0A498NRR4"/>
    </source>
</evidence>
<feature type="binding site" evidence="10">
    <location>
        <position position="212"/>
    </location>
    <ligand>
        <name>Fe cation</name>
        <dbReference type="ChEBI" id="CHEBI:24875"/>
        <label>2</label>
    </ligand>
</feature>
<keyword evidence="3 10" id="KW-0479">Metal-binding</keyword>
<dbReference type="GO" id="GO:0019135">
    <property type="term" value="F:deoxyhypusine monooxygenase activity"/>
    <property type="evidence" value="ECO:0007669"/>
    <property type="project" value="UniProtKB-UniRule"/>
</dbReference>
<keyword evidence="14" id="KW-1267">Proteomics identification</keyword>
<dbReference type="UniPathway" id="UPA00354"/>
<evidence type="ECO:0000256" key="1">
    <source>
        <dbReference type="ARBA" id="ARBA00000068"/>
    </source>
</evidence>
<feature type="binding site" evidence="10">
    <location>
        <position position="90"/>
    </location>
    <ligand>
        <name>Fe cation</name>
        <dbReference type="ChEBI" id="CHEBI:24875"/>
        <label>1</label>
    </ligand>
</feature>
<dbReference type="InterPro" id="IPR011989">
    <property type="entry name" value="ARM-like"/>
</dbReference>
<feature type="binding site" evidence="10">
    <location>
        <position position="89"/>
    </location>
    <ligand>
        <name>Fe cation</name>
        <dbReference type="ChEBI" id="CHEBI:24875"/>
        <label>1</label>
    </ligand>
</feature>
<feature type="binding site" evidence="10">
    <location>
        <position position="211"/>
    </location>
    <ligand>
        <name>Fe cation</name>
        <dbReference type="ChEBI" id="CHEBI:24875"/>
        <label>2</label>
    </ligand>
</feature>
<keyword evidence="7 10" id="KW-0503">Monooxygenase</keyword>
<dbReference type="Proteomes" id="UP000290572">
    <property type="component" value="Unassembled WGS sequence"/>
</dbReference>
<protein>
    <recommendedName>
        <fullName evidence="10">Deoxyhypusine hydroxylase</fullName>
        <shortName evidence="10">DOHH</shortName>
        <ecNumber evidence="10">1.14.99.29</ecNumber>
    </recommendedName>
    <alternativeName>
        <fullName evidence="10">Deoxyhypusine dioxygenase</fullName>
    </alternativeName>
    <alternativeName>
        <fullName evidence="10">Deoxyhypusine monooxygenase</fullName>
    </alternativeName>
</protein>
<evidence type="ECO:0000256" key="2">
    <source>
        <dbReference type="ARBA" id="ARBA00005041"/>
    </source>
</evidence>
<comment type="caution">
    <text evidence="12">The sequence shown here is derived from an EMBL/GenBank/DDBJ whole genome shotgun (WGS) entry which is preliminary data.</text>
</comment>
<evidence type="ECO:0000256" key="5">
    <source>
        <dbReference type="ARBA" id="ARBA00023002"/>
    </source>
</evidence>
<dbReference type="Pfam" id="PF03130">
    <property type="entry name" value="HEAT_PBS"/>
    <property type="match status" value="1"/>
</dbReference>
<evidence type="ECO:0000256" key="4">
    <source>
        <dbReference type="ARBA" id="ARBA00022737"/>
    </source>
</evidence>
<evidence type="ECO:0000256" key="6">
    <source>
        <dbReference type="ARBA" id="ARBA00023004"/>
    </source>
</evidence>
<dbReference type="Pfam" id="PF13646">
    <property type="entry name" value="HEAT_2"/>
    <property type="match status" value="2"/>
</dbReference>
<dbReference type="HAMAP" id="MF_03101">
    <property type="entry name" value="Deoxyhypusine_hydroxylase"/>
    <property type="match status" value="1"/>
</dbReference>
<organism evidence="12 13">
    <name type="scientific">Labeo rohita</name>
    <name type="common">Indian major carp</name>
    <name type="synonym">Cyprinus rohita</name>
    <dbReference type="NCBI Taxonomy" id="84645"/>
    <lineage>
        <taxon>Eukaryota</taxon>
        <taxon>Metazoa</taxon>
        <taxon>Chordata</taxon>
        <taxon>Craniata</taxon>
        <taxon>Vertebrata</taxon>
        <taxon>Euteleostomi</taxon>
        <taxon>Actinopterygii</taxon>
        <taxon>Neopterygii</taxon>
        <taxon>Teleostei</taxon>
        <taxon>Ostariophysi</taxon>
        <taxon>Cypriniformes</taxon>
        <taxon>Cyprinidae</taxon>
        <taxon>Labeoninae</taxon>
        <taxon>Labeonini</taxon>
        <taxon>Labeo</taxon>
    </lineage>
</organism>
<evidence type="ECO:0000313" key="12">
    <source>
        <dbReference type="EMBL" id="RXN34521.1"/>
    </source>
</evidence>
<feature type="binding site" evidence="10">
    <location>
        <position position="56"/>
    </location>
    <ligand>
        <name>Fe cation</name>
        <dbReference type="ChEBI" id="CHEBI:24875"/>
        <label>1</label>
    </ligand>
</feature>
<feature type="binding site" evidence="10">
    <location>
        <position position="244"/>
    </location>
    <ligand>
        <name>Fe cation</name>
        <dbReference type="ChEBI" id="CHEBI:24875"/>
        <label>2</label>
    </ligand>
</feature>
<comment type="catalytic activity">
    <reaction evidence="1 10">
        <text>[eIF5A protein]-deoxyhypusine + AH2 + O2 = [eIF5A protein]-hypusine + A + H2O</text>
        <dbReference type="Rhea" id="RHEA:14101"/>
        <dbReference type="Rhea" id="RHEA-COMP:10144"/>
        <dbReference type="Rhea" id="RHEA-COMP:12592"/>
        <dbReference type="ChEBI" id="CHEBI:13193"/>
        <dbReference type="ChEBI" id="CHEBI:15377"/>
        <dbReference type="ChEBI" id="CHEBI:15379"/>
        <dbReference type="ChEBI" id="CHEBI:17499"/>
        <dbReference type="ChEBI" id="CHEBI:82657"/>
        <dbReference type="ChEBI" id="CHEBI:91175"/>
        <dbReference type="EC" id="1.14.99.29"/>
    </reaction>
</comment>
<dbReference type="PANTHER" id="PTHR12697:SF5">
    <property type="entry name" value="DEOXYHYPUSINE HYDROXYLASE"/>
    <property type="match status" value="1"/>
</dbReference>
<accession>A0A498NRR4</accession>
<evidence type="ECO:0000256" key="7">
    <source>
        <dbReference type="ARBA" id="ARBA00023033"/>
    </source>
</evidence>
<dbReference type="InterPro" id="IPR004155">
    <property type="entry name" value="PBS_lyase_HEAT"/>
</dbReference>
<keyword evidence="6 10" id="KW-0408">Iron</keyword>
<dbReference type="InterPro" id="IPR016024">
    <property type="entry name" value="ARM-type_fold"/>
</dbReference>
<dbReference type="STRING" id="84645.A0A498NRR4"/>
<gene>
    <name evidence="10" type="primary">DOHH</name>
    <name evidence="12" type="ORF">ROHU_014851</name>
</gene>
<evidence type="ECO:0000256" key="8">
    <source>
        <dbReference type="ARBA" id="ARBA00023256"/>
    </source>
</evidence>
<dbReference type="SUPFAM" id="SSF48371">
    <property type="entry name" value="ARM repeat"/>
    <property type="match status" value="1"/>
</dbReference>
<comment type="function">
    <text evidence="9">Catalyzes the hydroxylation of the N(6)-(4-aminobutyl)-L-lysine intermediate produced by deoxyhypusine synthase/DHPS on a critical lysine of the eukaryotic translation initiation factor 5A/eIF-5A. This is the second step of the post-translational modification of that lysine into an unusual amino acid residue named hypusine. Hypusination is unique to mature eIF-5A factor and is essential for its function.</text>
</comment>
<keyword evidence="13" id="KW-1185">Reference proteome</keyword>
<feature type="binding site" evidence="10">
    <location>
        <position position="57"/>
    </location>
    <ligand>
        <name>Fe cation</name>
        <dbReference type="ChEBI" id="CHEBI:24875"/>
        <label>1</label>
    </ligand>
</feature>
<dbReference type="Gene3D" id="1.25.10.10">
    <property type="entry name" value="Leucine-rich Repeat Variant"/>
    <property type="match status" value="2"/>
</dbReference>
<dbReference type="InterPro" id="IPR027517">
    <property type="entry name" value="Deoxyhypusine_hydroxylase"/>
</dbReference>
<dbReference type="EC" id="1.14.99.29" evidence="10"/>
<dbReference type="SMART" id="SM00567">
    <property type="entry name" value="EZ_HEAT"/>
    <property type="match status" value="6"/>
</dbReference>
<dbReference type="PANTHER" id="PTHR12697">
    <property type="entry name" value="PBS LYASE HEAT-LIKE PROTEIN"/>
    <property type="match status" value="1"/>
</dbReference>
<keyword evidence="4" id="KW-0677">Repeat</keyword>
<proteinExistence type="evidence at protein level"/>
<dbReference type="FunFam" id="1.25.10.10:FF:000099">
    <property type="entry name" value="Deoxyhypusine hydroxylase"/>
    <property type="match status" value="2"/>
</dbReference>
<keyword evidence="5 10" id="KW-0560">Oxidoreductase</keyword>
<evidence type="ECO:0000256" key="10">
    <source>
        <dbReference type="HAMAP-Rule" id="MF_03101"/>
    </source>
</evidence>
<dbReference type="AlphaFoldDB" id="A0A498NRR4"/>
<feature type="binding site" evidence="10">
    <location>
        <position position="245"/>
    </location>
    <ligand>
        <name>Fe cation</name>
        <dbReference type="ChEBI" id="CHEBI:24875"/>
        <label>2</label>
    </ligand>
</feature>
<evidence type="ECO:0000313" key="13">
    <source>
        <dbReference type="Proteomes" id="UP000290572"/>
    </source>
</evidence>
<comment type="similarity">
    <text evidence="10">Belongs to the deoxyhypusine hydroxylase family.</text>
</comment>
<evidence type="ECO:0000256" key="11">
    <source>
        <dbReference type="SAM" id="MobiDB-lite"/>
    </source>
</evidence>
<sequence length="305" mass="33968">MANDADIAAVGRILVNPKQDLTTRFRALFTLRNLGGPEAIKWISEAFVDESALLKHELAYCLGQMQDERAIPILEIVLKDTKQEPMVRHEAGEALGAIGNPKVLDLLKKYAEDPVIEVAETCQLAVRRLEWLMNGGEKTAEGTDENPYSSVDPAPPAPRKSVPELRAQLLDESQSLFDRYRAMFALRNLGTEEAVLALGDGLQCSSALFRHEIGYVLGQIQHEASIPQLQAALEKMDENAMVRHECAEALGSIGKEACLQILERYRKDQERVVKESCEVALDMLEYENSSQFQYADGLLRLQSAQ</sequence>
<comment type="function">
    <text evidence="10">Catalyzes the hydroxylation of the N(6)-(4-aminobutyl)-L-lysine intermediate to form hypusine, an essential post-translational modification only found in mature eIF-5A factor.</text>
</comment>
<evidence type="ECO:0000256" key="9">
    <source>
        <dbReference type="ARBA" id="ARBA00045876"/>
    </source>
</evidence>
<name>A0A498NRR4_LABRO</name>
<keyword evidence="8 10" id="KW-0386">Hypusine biosynthesis</keyword>
<comment type="cofactor">
    <cofactor evidence="10">
        <name>Fe(2+)</name>
        <dbReference type="ChEBI" id="CHEBI:29033"/>
    </cofactor>
    <text evidence="10">Binds 2 Fe(2+) ions per subunit.</text>
</comment>
<reference evidence="12 13" key="1">
    <citation type="submission" date="2018-03" db="EMBL/GenBank/DDBJ databases">
        <title>Draft genome sequence of Rohu Carp (Labeo rohita).</title>
        <authorList>
            <person name="Das P."/>
            <person name="Kushwaha B."/>
            <person name="Joshi C.G."/>
            <person name="Kumar D."/>
            <person name="Nagpure N.S."/>
            <person name="Sahoo L."/>
            <person name="Das S.P."/>
            <person name="Bit A."/>
            <person name="Patnaik S."/>
            <person name="Meher P.K."/>
            <person name="Jayasankar P."/>
            <person name="Koringa P.G."/>
            <person name="Patel N.V."/>
            <person name="Hinsu A.T."/>
            <person name="Kumar R."/>
            <person name="Pandey M."/>
            <person name="Agarwal S."/>
            <person name="Srivastava S."/>
            <person name="Singh M."/>
            <person name="Iquebal M.A."/>
            <person name="Jaiswal S."/>
            <person name="Angadi U.B."/>
            <person name="Kumar N."/>
            <person name="Raza M."/>
            <person name="Shah T.M."/>
            <person name="Rai A."/>
            <person name="Jena J.K."/>
        </authorList>
    </citation>
    <scope>NUCLEOTIDE SEQUENCE [LARGE SCALE GENOMIC DNA]</scope>
    <source>
        <strain evidence="12">DASCIFA01</strain>
        <tissue evidence="12">Testis</tissue>
    </source>
</reference>
<dbReference type="GO" id="GO:0046872">
    <property type="term" value="F:metal ion binding"/>
    <property type="evidence" value="ECO:0007669"/>
    <property type="project" value="UniProtKB-KW"/>
</dbReference>
<feature type="region of interest" description="Disordered" evidence="11">
    <location>
        <begin position="137"/>
        <end position="160"/>
    </location>
</feature>